<sequence>MLPLTVVKQQFFLHIPTLFQIANSPMNDFCFVDIYAGQAMLLLMIMLASSTDGFKIDVHYGRETFPVDVKGTDTLATLKERIEHIEQFGNIPHKKQILIRWDIVLENDSKTVDEYNIKKDEEIGVSWYEFQISLKYEEKEPFKVQVKYNDTVKFLKEKIQEKFGIPLEKQKVIYSCEKQYIVDEPCDDSQLIYNLNVAKDATISVFDGFKIHLVFCYQNQSLSLAFVYVKGTARTLWK</sequence>
<dbReference type="PANTHER" id="PTHR10621">
    <property type="entry name" value="UV EXCISION REPAIR PROTEIN RAD23"/>
    <property type="match status" value="1"/>
</dbReference>
<proteinExistence type="predicted"/>
<gene>
    <name evidence="2" type="ORF">niasHT_006188</name>
</gene>
<evidence type="ECO:0000313" key="3">
    <source>
        <dbReference type="Proteomes" id="UP001620626"/>
    </source>
</evidence>
<protein>
    <recommendedName>
        <fullName evidence="1">Ubiquitin-like domain-containing protein</fullName>
    </recommendedName>
</protein>
<feature type="domain" description="Ubiquitin-like" evidence="1">
    <location>
        <begin position="130"/>
        <end position="205"/>
    </location>
</feature>
<evidence type="ECO:0000313" key="2">
    <source>
        <dbReference type="EMBL" id="KAL3121682.1"/>
    </source>
</evidence>
<dbReference type="Gene3D" id="3.10.20.90">
    <property type="entry name" value="Phosphatidylinositol 3-kinase Catalytic Subunit, Chain A, domain 1"/>
    <property type="match status" value="2"/>
</dbReference>
<dbReference type="InterPro" id="IPR029071">
    <property type="entry name" value="Ubiquitin-like_domsf"/>
</dbReference>
<dbReference type="InterPro" id="IPR000626">
    <property type="entry name" value="Ubiquitin-like_dom"/>
</dbReference>
<dbReference type="EMBL" id="JBICBT010000180">
    <property type="protein sequence ID" value="KAL3121682.1"/>
    <property type="molecule type" value="Genomic_DNA"/>
</dbReference>
<feature type="domain" description="Ubiquitin-like" evidence="1">
    <location>
        <begin position="43"/>
        <end position="123"/>
    </location>
</feature>
<accession>A0ABD2M2E0</accession>
<reference evidence="2 3" key="1">
    <citation type="submission" date="2024-10" db="EMBL/GenBank/DDBJ databases">
        <authorList>
            <person name="Kim D."/>
        </authorList>
    </citation>
    <scope>NUCLEOTIDE SEQUENCE [LARGE SCALE GENOMIC DNA]</scope>
    <source>
        <strain evidence="2">BH-2024</strain>
    </source>
</reference>
<comment type="caution">
    <text evidence="2">The sequence shown here is derived from an EMBL/GenBank/DDBJ whole genome shotgun (WGS) entry which is preliminary data.</text>
</comment>
<keyword evidence="3" id="KW-1185">Reference proteome</keyword>
<dbReference type="PANTHER" id="PTHR10621:SF0">
    <property type="entry name" value="UV EXCISION REPAIR PROTEIN RAD23"/>
    <property type="match status" value="1"/>
</dbReference>
<dbReference type="Pfam" id="PF00240">
    <property type="entry name" value="ubiquitin"/>
    <property type="match status" value="2"/>
</dbReference>
<dbReference type="CDD" id="cd17039">
    <property type="entry name" value="Ubl_ubiquitin_like"/>
    <property type="match status" value="2"/>
</dbReference>
<dbReference type="PROSITE" id="PS50053">
    <property type="entry name" value="UBIQUITIN_2"/>
    <property type="match status" value="2"/>
</dbReference>
<organism evidence="2 3">
    <name type="scientific">Heterodera trifolii</name>
    <dbReference type="NCBI Taxonomy" id="157864"/>
    <lineage>
        <taxon>Eukaryota</taxon>
        <taxon>Metazoa</taxon>
        <taxon>Ecdysozoa</taxon>
        <taxon>Nematoda</taxon>
        <taxon>Chromadorea</taxon>
        <taxon>Rhabditida</taxon>
        <taxon>Tylenchina</taxon>
        <taxon>Tylenchomorpha</taxon>
        <taxon>Tylenchoidea</taxon>
        <taxon>Heteroderidae</taxon>
        <taxon>Heteroderinae</taxon>
        <taxon>Heterodera</taxon>
    </lineage>
</organism>
<dbReference type="SMART" id="SM00213">
    <property type="entry name" value="UBQ"/>
    <property type="match status" value="2"/>
</dbReference>
<dbReference type="SUPFAM" id="SSF54236">
    <property type="entry name" value="Ubiquitin-like"/>
    <property type="match status" value="2"/>
</dbReference>
<evidence type="ECO:0000259" key="1">
    <source>
        <dbReference type="PROSITE" id="PS50053"/>
    </source>
</evidence>
<dbReference type="Proteomes" id="UP001620626">
    <property type="component" value="Unassembled WGS sequence"/>
</dbReference>
<dbReference type="AlphaFoldDB" id="A0ABD2M2E0"/>
<name>A0ABD2M2E0_9BILA</name>